<evidence type="ECO:0000256" key="6">
    <source>
        <dbReference type="ARBA" id="ARBA00023136"/>
    </source>
</evidence>
<organism evidence="9 10">
    <name type="scientific">Lactuca sativa</name>
    <name type="common">Garden lettuce</name>
    <dbReference type="NCBI Taxonomy" id="4236"/>
    <lineage>
        <taxon>Eukaryota</taxon>
        <taxon>Viridiplantae</taxon>
        <taxon>Streptophyta</taxon>
        <taxon>Embryophyta</taxon>
        <taxon>Tracheophyta</taxon>
        <taxon>Spermatophyta</taxon>
        <taxon>Magnoliopsida</taxon>
        <taxon>eudicotyledons</taxon>
        <taxon>Gunneridae</taxon>
        <taxon>Pentapetalae</taxon>
        <taxon>asterids</taxon>
        <taxon>campanulids</taxon>
        <taxon>Asterales</taxon>
        <taxon>Asteraceae</taxon>
        <taxon>Cichorioideae</taxon>
        <taxon>Cichorieae</taxon>
        <taxon>Lactucinae</taxon>
        <taxon>Lactuca</taxon>
    </lineage>
</organism>
<dbReference type="NCBIfam" id="TIGR00788">
    <property type="entry name" value="fbt"/>
    <property type="match status" value="1"/>
</dbReference>
<dbReference type="GO" id="GO:0008517">
    <property type="term" value="F:folic acid transmembrane transporter activity"/>
    <property type="evidence" value="ECO:0000318"/>
    <property type="project" value="GO_Central"/>
</dbReference>
<feature type="transmembrane region" description="Helical" evidence="8">
    <location>
        <begin position="225"/>
        <end position="246"/>
    </location>
</feature>
<keyword evidence="5 8" id="KW-1133">Transmembrane helix</keyword>
<comment type="caution">
    <text evidence="9">The sequence shown here is derived from an EMBL/GenBank/DDBJ whole genome shotgun (WGS) entry which is preliminary data.</text>
</comment>
<feature type="transmembrane region" description="Helical" evidence="8">
    <location>
        <begin position="309"/>
        <end position="331"/>
    </location>
</feature>
<dbReference type="GO" id="GO:0098838">
    <property type="term" value="P:folate transmembrane transport"/>
    <property type="evidence" value="ECO:0000318"/>
    <property type="project" value="GO_Central"/>
</dbReference>
<evidence type="ECO:0000256" key="8">
    <source>
        <dbReference type="SAM" id="Phobius"/>
    </source>
</evidence>
<keyword evidence="6 8" id="KW-0472">Membrane</keyword>
<dbReference type="EMBL" id="NBSK02000001">
    <property type="protein sequence ID" value="KAJ0227328.1"/>
    <property type="molecule type" value="Genomic_DNA"/>
</dbReference>
<dbReference type="InterPro" id="IPR036259">
    <property type="entry name" value="MFS_trans_sf"/>
</dbReference>
<evidence type="ECO:0000256" key="3">
    <source>
        <dbReference type="ARBA" id="ARBA00022448"/>
    </source>
</evidence>
<dbReference type="AlphaFoldDB" id="A0A9R1WPF6"/>
<dbReference type="Gene3D" id="1.20.1250.20">
    <property type="entry name" value="MFS general substrate transporter like domains"/>
    <property type="match status" value="1"/>
</dbReference>
<keyword evidence="10" id="KW-1185">Reference proteome</keyword>
<evidence type="ECO:0000256" key="4">
    <source>
        <dbReference type="ARBA" id="ARBA00022692"/>
    </source>
</evidence>
<evidence type="ECO:0000256" key="7">
    <source>
        <dbReference type="ARBA" id="ARBA00044504"/>
    </source>
</evidence>
<accession>A0A9R1WPF6</accession>
<sequence>MALSSVCNEVPSFAFNPSFINPTKNQSFLELRTPTKFSFPYSIKQRKPMKISKTTKFMNPRTDVADPVFYRDTIKKIESEKQDGNLIGFKQMLNLCGFGYWVQGFRCFPWLALNFHMANSLNMNPSTLQLVQIFGTLPMVAKPLYGILSDAIFIGGSHRLPYISIGVMLQVLSWGSMAFMPTEALPILMTFVLLSNLGGSITEVAKDALVAEYGQKNKINGLQSYAFMALAAGGVLGNCLGGYFLLKTHQPKAMFLIFASLLSLQLAFSLTTKEKSLGLPHPSNHHESILLGIKKQFSNLILAIRDEGIFVSLSWVVGSIAIVPILSGSLFCYQTQILNLDPFIIGMSKVIGQLLLLAVTVLYDRFLKAVSMRKLIGFVQVLYAISLLLDLVLVKQINLKFGIPNEIFVACLSGMAEIIAQFKILPFQVLFARFAPKGCEGSLMSFLASALCLSSICSGFLGVGMASILGITSVDYSNLHVGILIQFMAALVPLFWIGNLPNLESLDEKEKKMGLSKRRRKYRRVGRVVYNMVVVYRRERESEAQR</sequence>
<comment type="similarity">
    <text evidence="7">Belongs to the major facilitator superfamily. Phosphate:H(+) symporter (TC 2.A.1.9) family.</text>
</comment>
<evidence type="ECO:0000256" key="1">
    <source>
        <dbReference type="ARBA" id="ARBA00004141"/>
    </source>
</evidence>
<dbReference type="InterPro" id="IPR004324">
    <property type="entry name" value="FBT"/>
</dbReference>
<evidence type="ECO:0000256" key="2">
    <source>
        <dbReference type="ARBA" id="ARBA00007015"/>
    </source>
</evidence>
<gene>
    <name evidence="9" type="ORF">LSAT_V11C100029610</name>
</gene>
<protein>
    <submittedName>
        <fullName evidence="9">Uncharacterized protein</fullName>
    </submittedName>
</protein>
<dbReference type="Gramene" id="rna-gnl|WGS:NBSK|LSAT_1X76041_mrna">
    <property type="protein sequence ID" value="cds-PLY72937.1"/>
    <property type="gene ID" value="gene-LSAT_1X76041"/>
</dbReference>
<feature type="transmembrane region" description="Helical" evidence="8">
    <location>
        <begin position="343"/>
        <end position="363"/>
    </location>
</feature>
<reference evidence="9 10" key="1">
    <citation type="journal article" date="2017" name="Nat. Commun.">
        <title>Genome assembly with in vitro proximity ligation data and whole-genome triplication in lettuce.</title>
        <authorList>
            <person name="Reyes-Chin-Wo S."/>
            <person name="Wang Z."/>
            <person name="Yang X."/>
            <person name="Kozik A."/>
            <person name="Arikit S."/>
            <person name="Song C."/>
            <person name="Xia L."/>
            <person name="Froenicke L."/>
            <person name="Lavelle D.O."/>
            <person name="Truco M.J."/>
            <person name="Xia R."/>
            <person name="Zhu S."/>
            <person name="Xu C."/>
            <person name="Xu H."/>
            <person name="Xu X."/>
            <person name="Cox K."/>
            <person name="Korf I."/>
            <person name="Meyers B.C."/>
            <person name="Michelmore R.W."/>
        </authorList>
    </citation>
    <scope>NUCLEOTIDE SEQUENCE [LARGE SCALE GENOMIC DNA]</scope>
    <source>
        <strain evidence="10">cv. Salinas</strain>
        <tissue evidence="9">Seedlings</tissue>
    </source>
</reference>
<proteinExistence type="inferred from homology"/>
<dbReference type="InterPro" id="IPR039309">
    <property type="entry name" value="BT1"/>
</dbReference>
<keyword evidence="4 8" id="KW-0812">Transmembrane</keyword>
<dbReference type="GO" id="GO:0016020">
    <property type="term" value="C:membrane"/>
    <property type="evidence" value="ECO:0007669"/>
    <property type="project" value="UniProtKB-SubCell"/>
</dbReference>
<keyword evidence="3" id="KW-0813">Transport</keyword>
<evidence type="ECO:0000256" key="5">
    <source>
        <dbReference type="ARBA" id="ARBA00022989"/>
    </source>
</evidence>
<feature type="transmembrane region" description="Helical" evidence="8">
    <location>
        <begin position="483"/>
        <end position="503"/>
    </location>
</feature>
<evidence type="ECO:0000313" key="9">
    <source>
        <dbReference type="EMBL" id="KAJ0227328.1"/>
    </source>
</evidence>
<dbReference type="SUPFAM" id="SSF103473">
    <property type="entry name" value="MFS general substrate transporter"/>
    <property type="match status" value="1"/>
</dbReference>
<dbReference type="Proteomes" id="UP000235145">
    <property type="component" value="Unassembled WGS sequence"/>
</dbReference>
<comment type="subcellular location">
    <subcellularLocation>
        <location evidence="1">Membrane</location>
        <topology evidence="1">Multi-pass membrane protein</topology>
    </subcellularLocation>
</comment>
<comment type="similarity">
    <text evidence="2">Belongs to the major facilitator superfamily. Folate-biopterin transporter (TC 2.A.71) family.</text>
</comment>
<dbReference type="PANTHER" id="PTHR31585">
    <property type="entry name" value="FOLATE-BIOPTERIN TRANSPORTER 1, CHLOROPLASTIC"/>
    <property type="match status" value="1"/>
</dbReference>
<dbReference type="PANTHER" id="PTHR31585:SF12">
    <property type="entry name" value="FOLATE-BIOPTERIN TRANSPORTER 9, CHLOROPLASTIC-RELATED"/>
    <property type="match status" value="1"/>
</dbReference>
<feature type="transmembrane region" description="Helical" evidence="8">
    <location>
        <begin position="375"/>
        <end position="395"/>
    </location>
</feature>
<feature type="transmembrane region" description="Helical" evidence="8">
    <location>
        <begin position="443"/>
        <end position="471"/>
    </location>
</feature>
<dbReference type="OrthoDB" id="1923497at2759"/>
<evidence type="ECO:0000313" key="10">
    <source>
        <dbReference type="Proteomes" id="UP000235145"/>
    </source>
</evidence>
<dbReference type="Pfam" id="PF03092">
    <property type="entry name" value="BT1"/>
    <property type="match status" value="1"/>
</dbReference>
<feature type="transmembrane region" description="Helical" evidence="8">
    <location>
        <begin position="407"/>
        <end position="431"/>
    </location>
</feature>
<name>A0A9R1WPF6_LACSA</name>